<reference evidence="3" key="1">
    <citation type="submission" date="2023-08" db="EMBL/GenBank/DDBJ databases">
        <title>Black Yeasts Isolated from many extreme environments.</title>
        <authorList>
            <person name="Coleine C."/>
            <person name="Stajich J.E."/>
            <person name="Selbmann L."/>
        </authorList>
    </citation>
    <scope>NUCLEOTIDE SEQUENCE</scope>
    <source>
        <strain evidence="3">CCFEE 5810</strain>
    </source>
</reference>
<evidence type="ECO:0000313" key="3">
    <source>
        <dbReference type="EMBL" id="KAK5691636.1"/>
    </source>
</evidence>
<sequence>MDSVIEPRDAIDEQVVRGVRRAIKHTRTVAYYVKHLIILPIALAGCAATLCIMYVWICSVRFVSYLLLLTAALMKESLSLGEEHGESPALVREVVQVSGEDGANKHFFETLLNEASAGVEASEGAEVADLQRESSEDFVGLPDVEPMADWESVAGSDHQHLDVPSEQDFGEPNDAGSDHQALDNPWEQEFGEANDTQAHENPLDLELEPERVQAFPEMQHHPMPPQEATATAPTLDVAEKVVSQDTFISTAGRTRTVERPKRTLPKIKTQEEKHSEWLASMKPNDEEVTVSKPYVTTTPSAPVSSDVQEPVRLAPSHDEQMAIARSLQGEFSRPGTKTIPASAQTHWSSRARHQGKPATLSGKPSAGALRQRVPSAPSPSVPRTDGENVAPHLRAQRAARAKKSGGQGKSNTIPAVKNAVEVASVNIYSALDVESLGGSIPTTPQKVKDSAKSPTRANGETNAEEDVSVTITSTVPAVDDHIVPASASKAGTTAESTPRLARRAMSIEVLKALQPQALPSRSPFEENETNMSPTTAKLVGAPVVDGGASATTRTTEMPTTSISSSSERDAALRQAVDVLEVEAHRRRASLAEITVRKDSSSSSGFHEDDLLVLDEPVRPRATSELRATAIPFYSPSAKFSLEAPAQVYESLYQMPIHESYGSSMQPPGPLDYLFVPAIEVQAPVSNGTPSIMNGVPDVLSEAAFPVLPAAKAIPPGLGAADPRRPHEFNILLDDGLTPATAAEDTKTPSCDAQAVDQIAQHKPTLPKTPLGDASKSQSATAVTQPVSQHEIEPTTQKSQVKEAGSLTKRQLKMQKEAARDELSKAWWMREAARKKVQGTWSLEGQQALGTVTDAYNDQRDVLRQMMAGGELNEDDNAVYLKLQPGDLRMPKMRPPMIKEEDNKDAGQINGKDKVDVSVNQIIGDAPAEGDGHRTDLLSKVTTALERYNEAVSGFDRAPPQGRGNMITMSAALKARILRAKNYYMKRREAFETEFPGDGALVGLPLGGELREACSVDGMVCRCGRVH</sequence>
<dbReference type="AlphaFoldDB" id="A0AAN7W6T0"/>
<keyword evidence="2" id="KW-0472">Membrane</keyword>
<feature type="compositionally biased region" description="Polar residues" evidence="1">
    <location>
        <begin position="774"/>
        <end position="798"/>
    </location>
</feature>
<organism evidence="3 4">
    <name type="scientific">Elasticomyces elasticus</name>
    <dbReference type="NCBI Taxonomy" id="574655"/>
    <lineage>
        <taxon>Eukaryota</taxon>
        <taxon>Fungi</taxon>
        <taxon>Dikarya</taxon>
        <taxon>Ascomycota</taxon>
        <taxon>Pezizomycotina</taxon>
        <taxon>Dothideomycetes</taxon>
        <taxon>Dothideomycetidae</taxon>
        <taxon>Mycosphaerellales</taxon>
        <taxon>Teratosphaeriaceae</taxon>
        <taxon>Elasticomyces</taxon>
    </lineage>
</organism>
<comment type="caution">
    <text evidence="3">The sequence shown here is derived from an EMBL/GenBank/DDBJ whole genome shotgun (WGS) entry which is preliminary data.</text>
</comment>
<feature type="compositionally biased region" description="Polar residues" evidence="1">
    <location>
        <begin position="549"/>
        <end position="565"/>
    </location>
</feature>
<feature type="region of interest" description="Disordered" evidence="1">
    <location>
        <begin position="155"/>
        <end position="182"/>
    </location>
</feature>
<accession>A0AAN7W6T0</accession>
<evidence type="ECO:0000313" key="4">
    <source>
        <dbReference type="Proteomes" id="UP001310594"/>
    </source>
</evidence>
<proteinExistence type="predicted"/>
<feature type="compositionally biased region" description="Polar residues" evidence="1">
    <location>
        <begin position="339"/>
        <end position="348"/>
    </location>
</feature>
<feature type="region of interest" description="Disordered" evidence="1">
    <location>
        <begin position="547"/>
        <end position="568"/>
    </location>
</feature>
<protein>
    <submittedName>
        <fullName evidence="3">Uncharacterized protein</fullName>
    </submittedName>
</protein>
<evidence type="ECO:0000256" key="1">
    <source>
        <dbReference type="SAM" id="MobiDB-lite"/>
    </source>
</evidence>
<evidence type="ECO:0000256" key="2">
    <source>
        <dbReference type="SAM" id="Phobius"/>
    </source>
</evidence>
<feature type="region of interest" description="Disordered" evidence="1">
    <location>
        <begin position="763"/>
        <end position="810"/>
    </location>
</feature>
<dbReference type="EMBL" id="JAVRQU010000021">
    <property type="protein sequence ID" value="KAK5691636.1"/>
    <property type="molecule type" value="Genomic_DNA"/>
</dbReference>
<feature type="compositionally biased region" description="Polar residues" evidence="1">
    <location>
        <begin position="452"/>
        <end position="461"/>
    </location>
</feature>
<feature type="transmembrane region" description="Helical" evidence="2">
    <location>
        <begin position="36"/>
        <end position="57"/>
    </location>
</feature>
<feature type="region of interest" description="Disordered" evidence="1">
    <location>
        <begin position="435"/>
        <end position="467"/>
    </location>
</feature>
<name>A0AAN7W6T0_9PEZI</name>
<dbReference type="Proteomes" id="UP001310594">
    <property type="component" value="Unassembled WGS sequence"/>
</dbReference>
<feature type="region of interest" description="Disordered" evidence="1">
    <location>
        <begin position="329"/>
        <end position="389"/>
    </location>
</feature>
<keyword evidence="2" id="KW-0812">Transmembrane</keyword>
<gene>
    <name evidence="3" type="ORF">LTR97_011633</name>
</gene>
<keyword evidence="2" id="KW-1133">Transmembrane helix</keyword>